<dbReference type="AlphaFoldDB" id="A0A9C7Q184"/>
<dbReference type="GO" id="GO:0005730">
    <property type="term" value="C:nucleolus"/>
    <property type="evidence" value="ECO:0007669"/>
    <property type="project" value="UniProtKB-SubCell"/>
</dbReference>
<dbReference type="Proteomes" id="UP001061958">
    <property type="component" value="Unassembled WGS sequence"/>
</dbReference>
<feature type="compositionally biased region" description="Basic residues" evidence="4">
    <location>
        <begin position="60"/>
        <end position="69"/>
    </location>
</feature>
<dbReference type="EMBL" id="BQMJ01000055">
    <property type="protein sequence ID" value="GJQ14444.1"/>
    <property type="molecule type" value="Genomic_DNA"/>
</dbReference>
<feature type="region of interest" description="Disordered" evidence="4">
    <location>
        <begin position="1"/>
        <end position="20"/>
    </location>
</feature>
<evidence type="ECO:0000313" key="6">
    <source>
        <dbReference type="Proteomes" id="UP001061958"/>
    </source>
</evidence>
<comment type="caution">
    <text evidence="5">The sequence shown here is derived from an EMBL/GenBank/DDBJ whole genome shotgun (WGS) entry which is preliminary data.</text>
</comment>
<keyword evidence="3" id="KW-0539">Nucleus</keyword>
<evidence type="ECO:0000313" key="5">
    <source>
        <dbReference type="EMBL" id="GJQ14444.1"/>
    </source>
</evidence>
<evidence type="ECO:0000256" key="2">
    <source>
        <dbReference type="ARBA" id="ARBA00011022"/>
    </source>
</evidence>
<evidence type="ECO:0000256" key="3">
    <source>
        <dbReference type="ARBA" id="ARBA00023242"/>
    </source>
</evidence>
<name>A0A9C7Q184_9RHOD</name>
<dbReference type="Pfam" id="PF15341">
    <property type="entry name" value="SLX9"/>
    <property type="match status" value="1"/>
</dbReference>
<accession>A0A9C7Q184</accession>
<dbReference type="GO" id="GO:0000462">
    <property type="term" value="P:maturation of SSU-rRNA from tricistronic rRNA transcript (SSU-rRNA, 5.8S rRNA, LSU-rRNA)"/>
    <property type="evidence" value="ECO:0007669"/>
    <property type="project" value="InterPro"/>
</dbReference>
<feature type="region of interest" description="Disordered" evidence="4">
    <location>
        <begin position="48"/>
        <end position="69"/>
    </location>
</feature>
<sequence>MTKPVKRTKRLESSIEKTRNLQKKVSDRGVQSWSLDPILEKQQQEVKKLERYQSSIGRSKEKRKRRQRHEKVLRKLNLIVENLLKRQEEKIEHKIRPWKKSFNNSFLSVVSDLRESLLEVDNEKDDAASKIPLPHEVSGKMTETKKRNLIFRESEQLKEVVGHPVFQKNPFQALSEHLSNVLRTSATYRQNA</sequence>
<dbReference type="PANTHER" id="PTHR31109">
    <property type="entry name" value="PROTEIN FAM207A"/>
    <property type="match status" value="1"/>
</dbReference>
<comment type="subcellular location">
    <subcellularLocation>
        <location evidence="1">Nucleus</location>
        <location evidence="1">Nucleolus</location>
    </subcellularLocation>
</comment>
<dbReference type="GO" id="GO:0030686">
    <property type="term" value="C:90S preribosome"/>
    <property type="evidence" value="ECO:0007669"/>
    <property type="project" value="InterPro"/>
</dbReference>
<feature type="compositionally biased region" description="Basic and acidic residues" evidence="4">
    <location>
        <begin position="10"/>
        <end position="20"/>
    </location>
</feature>
<proteinExistence type="inferred from homology"/>
<comment type="similarity">
    <text evidence="2">Belongs to the SLX9 family.</text>
</comment>
<dbReference type="GO" id="GO:0030688">
    <property type="term" value="C:preribosome, small subunit precursor"/>
    <property type="evidence" value="ECO:0007669"/>
    <property type="project" value="InterPro"/>
</dbReference>
<keyword evidence="6" id="KW-1185">Reference proteome</keyword>
<dbReference type="InterPro" id="IPR028160">
    <property type="entry name" value="Slx9-like"/>
</dbReference>
<reference evidence="5" key="1">
    <citation type="journal article" date="2022" name="Proc. Natl. Acad. Sci. U.S.A.">
        <title>Life cycle and functional genomics of the unicellular red alga Galdieria for elucidating algal and plant evolution and industrial use.</title>
        <authorList>
            <person name="Hirooka S."/>
            <person name="Itabashi T."/>
            <person name="Ichinose T.M."/>
            <person name="Onuma R."/>
            <person name="Fujiwara T."/>
            <person name="Yamashita S."/>
            <person name="Jong L.W."/>
            <person name="Tomita R."/>
            <person name="Iwane A.H."/>
            <person name="Miyagishima S.Y."/>
        </authorList>
    </citation>
    <scope>NUCLEOTIDE SEQUENCE</scope>
    <source>
        <strain evidence="5">NBRC 102759</strain>
    </source>
</reference>
<gene>
    <name evidence="5" type="ORF">GpartN1_g6235.t1</name>
</gene>
<dbReference type="OrthoDB" id="18703at2759"/>
<organism evidence="5 6">
    <name type="scientific">Galdieria partita</name>
    <dbReference type="NCBI Taxonomy" id="83374"/>
    <lineage>
        <taxon>Eukaryota</taxon>
        <taxon>Rhodophyta</taxon>
        <taxon>Bangiophyceae</taxon>
        <taxon>Galdieriales</taxon>
        <taxon>Galdieriaceae</taxon>
        <taxon>Galdieria</taxon>
    </lineage>
</organism>
<evidence type="ECO:0000256" key="1">
    <source>
        <dbReference type="ARBA" id="ARBA00004604"/>
    </source>
</evidence>
<reference evidence="5" key="2">
    <citation type="submission" date="2022-01" db="EMBL/GenBank/DDBJ databases">
        <authorList>
            <person name="Hirooka S."/>
            <person name="Miyagishima S.Y."/>
        </authorList>
    </citation>
    <scope>NUCLEOTIDE SEQUENCE</scope>
    <source>
        <strain evidence="5">NBRC 102759</strain>
    </source>
</reference>
<protein>
    <submittedName>
        <fullName evidence="5">Uncharacterized protein</fullName>
    </submittedName>
</protein>
<dbReference type="PANTHER" id="PTHR31109:SF2">
    <property type="entry name" value="RIBOSOME BIOGENESIS PROTEIN SLX9 HOMOLOG"/>
    <property type="match status" value="1"/>
</dbReference>
<evidence type="ECO:0000256" key="4">
    <source>
        <dbReference type="SAM" id="MobiDB-lite"/>
    </source>
</evidence>